<dbReference type="Proteomes" id="UP000199138">
    <property type="component" value="Unassembled WGS sequence"/>
</dbReference>
<dbReference type="Gene3D" id="3.50.50.60">
    <property type="entry name" value="FAD/NAD(P)-binding domain"/>
    <property type="match status" value="2"/>
</dbReference>
<gene>
    <name evidence="4" type="ORF">SAMN05216480_12136</name>
</gene>
<dbReference type="PRINTS" id="PR00368">
    <property type="entry name" value="FADPNR"/>
</dbReference>
<evidence type="ECO:0000256" key="2">
    <source>
        <dbReference type="ARBA" id="ARBA00023002"/>
    </source>
</evidence>
<keyword evidence="2" id="KW-0560">Oxidoreductase</keyword>
<organism evidence="4 5">
    <name type="scientific">Pustulibacterium marinum</name>
    <dbReference type="NCBI Taxonomy" id="1224947"/>
    <lineage>
        <taxon>Bacteria</taxon>
        <taxon>Pseudomonadati</taxon>
        <taxon>Bacteroidota</taxon>
        <taxon>Flavobacteriia</taxon>
        <taxon>Flavobacteriales</taxon>
        <taxon>Flavobacteriaceae</taxon>
        <taxon>Pustulibacterium</taxon>
    </lineage>
</organism>
<protein>
    <submittedName>
        <fullName evidence="4">Thioredoxin reductase</fullName>
    </submittedName>
</protein>
<sequence>MKTVDYEVIIIGGSYAGLSSAMALGRSLRKTLIIDSGKPCNEQTPHSHNFVTHDGKKPSEIAQQAKEQVLQYSSVTFTKAKAMSGTKMEDYFIINTDTNETFSAKKLIFATGIKDIMPEITGFSECWGISVIHCPYCHGYEYKKQPTGLFASGDKAMHMAGLIRNLTDKLTIFASENSFTEEQLQKLAKNEIEVKHSALKEIVHTDGYLHQIILENGESIALNALYAPRPFTQHCSIPEKLGCKLNEQGYLETDATMKTVIPGVYACGDNVFPMRSVASAIAQGNLAGAMVNMELVQESF</sequence>
<name>A0A1I7IT93_9FLAO</name>
<dbReference type="InterPro" id="IPR050097">
    <property type="entry name" value="Ferredoxin-NADP_redctase_2"/>
</dbReference>
<evidence type="ECO:0000259" key="3">
    <source>
        <dbReference type="Pfam" id="PF07992"/>
    </source>
</evidence>
<dbReference type="Pfam" id="PF07992">
    <property type="entry name" value="Pyr_redox_2"/>
    <property type="match status" value="1"/>
</dbReference>
<dbReference type="GO" id="GO:0016491">
    <property type="term" value="F:oxidoreductase activity"/>
    <property type="evidence" value="ECO:0007669"/>
    <property type="project" value="UniProtKB-KW"/>
</dbReference>
<dbReference type="PRINTS" id="PR00469">
    <property type="entry name" value="PNDRDTASEII"/>
</dbReference>
<proteinExistence type="predicted"/>
<dbReference type="EMBL" id="FPBK01000021">
    <property type="protein sequence ID" value="SFU76140.1"/>
    <property type="molecule type" value="Genomic_DNA"/>
</dbReference>
<accession>A0A1I7IT93</accession>
<evidence type="ECO:0000313" key="4">
    <source>
        <dbReference type="EMBL" id="SFU76140.1"/>
    </source>
</evidence>
<dbReference type="PANTHER" id="PTHR48105">
    <property type="entry name" value="THIOREDOXIN REDUCTASE 1-RELATED-RELATED"/>
    <property type="match status" value="1"/>
</dbReference>
<feature type="domain" description="FAD/NAD(P)-binding" evidence="3">
    <location>
        <begin position="6"/>
        <end position="284"/>
    </location>
</feature>
<dbReference type="RefSeq" id="WP_093026501.1">
    <property type="nucleotide sequence ID" value="NZ_FPBK01000021.1"/>
</dbReference>
<dbReference type="InterPro" id="IPR023753">
    <property type="entry name" value="FAD/NAD-binding_dom"/>
</dbReference>
<dbReference type="OrthoDB" id="9806179at2"/>
<dbReference type="InterPro" id="IPR036188">
    <property type="entry name" value="FAD/NAD-bd_sf"/>
</dbReference>
<evidence type="ECO:0000313" key="5">
    <source>
        <dbReference type="Proteomes" id="UP000199138"/>
    </source>
</evidence>
<reference evidence="4 5" key="1">
    <citation type="submission" date="2016-10" db="EMBL/GenBank/DDBJ databases">
        <authorList>
            <person name="de Groot N.N."/>
        </authorList>
    </citation>
    <scope>NUCLEOTIDE SEQUENCE [LARGE SCALE GENOMIC DNA]</scope>
    <source>
        <strain evidence="4 5">CGMCC 1.12333</strain>
    </source>
</reference>
<dbReference type="SUPFAM" id="SSF51905">
    <property type="entry name" value="FAD/NAD(P)-binding domain"/>
    <property type="match status" value="1"/>
</dbReference>
<dbReference type="AlphaFoldDB" id="A0A1I7IT93"/>
<keyword evidence="5" id="KW-1185">Reference proteome</keyword>
<evidence type="ECO:0000256" key="1">
    <source>
        <dbReference type="ARBA" id="ARBA00022630"/>
    </source>
</evidence>
<keyword evidence="1" id="KW-0285">Flavoprotein</keyword>
<dbReference type="STRING" id="1224947.SAMN05216480_12136"/>